<evidence type="ECO:0000256" key="6">
    <source>
        <dbReference type="SAM" id="Phobius"/>
    </source>
</evidence>
<proteinExistence type="predicted"/>
<dbReference type="Pfam" id="PF02706">
    <property type="entry name" value="Wzz"/>
    <property type="match status" value="1"/>
</dbReference>
<keyword evidence="2" id="KW-1003">Cell membrane</keyword>
<evidence type="ECO:0000259" key="7">
    <source>
        <dbReference type="Pfam" id="PF02706"/>
    </source>
</evidence>
<dbReference type="InterPro" id="IPR050445">
    <property type="entry name" value="Bact_polysacc_biosynth/exp"/>
</dbReference>
<evidence type="ECO:0000256" key="2">
    <source>
        <dbReference type="ARBA" id="ARBA00022475"/>
    </source>
</evidence>
<evidence type="ECO:0000256" key="5">
    <source>
        <dbReference type="ARBA" id="ARBA00023136"/>
    </source>
</evidence>
<sequence>MSNNFSNTNSPTHAEEVELINFSAIWNSVRLHWVMLAVCIIVGMLAATALWATLPAKWQASATLQVGQLPMNPTTLTEPTAQAAERFKQRQLQDEALKAAGLLLNEDSDRRTRLFRATLKATPGKTTDFVDVSVAAFSQAEAKTNLNAALQALIHAHELLLAPMIKNLDNRLEANTLQMTQAITEKTRLETSLKSAAMTSTGAKFEPSVVAINLLSKQEDLIRGLTSEHSALVDLRTKTNTFPTKIVDAIFVPEQPFFPKLTMLLLSGLIIGAIAGVLLAMFRDRNLAKA</sequence>
<evidence type="ECO:0000256" key="1">
    <source>
        <dbReference type="ARBA" id="ARBA00004651"/>
    </source>
</evidence>
<dbReference type="GO" id="GO:0004713">
    <property type="term" value="F:protein tyrosine kinase activity"/>
    <property type="evidence" value="ECO:0007669"/>
    <property type="project" value="TreeGrafter"/>
</dbReference>
<organism evidence="8">
    <name type="scientific">Collimonas fungivorans</name>
    <dbReference type="NCBI Taxonomy" id="158899"/>
    <lineage>
        <taxon>Bacteria</taxon>
        <taxon>Pseudomonadati</taxon>
        <taxon>Pseudomonadota</taxon>
        <taxon>Betaproteobacteria</taxon>
        <taxon>Burkholderiales</taxon>
        <taxon>Oxalobacteraceae</taxon>
        <taxon>Collimonas</taxon>
    </lineage>
</organism>
<dbReference type="PANTHER" id="PTHR32309:SF13">
    <property type="entry name" value="FERRIC ENTEROBACTIN TRANSPORT PROTEIN FEPE"/>
    <property type="match status" value="1"/>
</dbReference>
<dbReference type="GO" id="GO:0005886">
    <property type="term" value="C:plasma membrane"/>
    <property type="evidence" value="ECO:0007669"/>
    <property type="project" value="UniProtKB-SubCell"/>
</dbReference>
<dbReference type="PATRIC" id="fig|158899.10.peg.1332"/>
<keyword evidence="4 6" id="KW-1133">Transmembrane helix</keyword>
<dbReference type="RefSeq" id="WP_082814632.1">
    <property type="nucleotide sequence ID" value="NZ_CP013232.1"/>
</dbReference>
<evidence type="ECO:0000256" key="3">
    <source>
        <dbReference type="ARBA" id="ARBA00022692"/>
    </source>
</evidence>
<accession>A0A127P9C3</accession>
<evidence type="ECO:0000256" key="4">
    <source>
        <dbReference type="ARBA" id="ARBA00022989"/>
    </source>
</evidence>
<dbReference type="EMBL" id="CP013232">
    <property type="protein sequence ID" value="AMO94031.1"/>
    <property type="molecule type" value="Genomic_DNA"/>
</dbReference>
<feature type="transmembrane region" description="Helical" evidence="6">
    <location>
        <begin position="261"/>
        <end position="282"/>
    </location>
</feature>
<dbReference type="OrthoDB" id="8771394at2"/>
<feature type="transmembrane region" description="Helical" evidence="6">
    <location>
        <begin position="31"/>
        <end position="54"/>
    </location>
</feature>
<gene>
    <name evidence="8" type="ORF">CFter6_1320</name>
</gene>
<evidence type="ECO:0000313" key="9">
    <source>
        <dbReference type="Proteomes" id="UP000072421"/>
    </source>
</evidence>
<dbReference type="InterPro" id="IPR003856">
    <property type="entry name" value="LPS_length_determ_N"/>
</dbReference>
<evidence type="ECO:0000313" key="8">
    <source>
        <dbReference type="EMBL" id="AMO94031.1"/>
    </source>
</evidence>
<reference evidence="8 9" key="1">
    <citation type="submission" date="2015-11" db="EMBL/GenBank/DDBJ databases">
        <title>Exploring the genomic traits of fungus-feeding bacterial genus Collimonas.</title>
        <authorList>
            <person name="Song C."/>
            <person name="Schmidt R."/>
            <person name="de Jager V."/>
            <person name="Krzyzanowska D."/>
            <person name="Jongedijk E."/>
            <person name="Cankar K."/>
            <person name="Beekwilder J."/>
            <person name="van Veen A."/>
            <person name="de Boer W."/>
            <person name="van Veen J.A."/>
            <person name="Garbeva P."/>
        </authorList>
    </citation>
    <scope>NUCLEOTIDE SEQUENCE [LARGE SCALE GENOMIC DNA]</scope>
    <source>
        <strain evidence="8 9">Ter6</strain>
    </source>
</reference>
<protein>
    <submittedName>
        <fullName evidence="8">Chain length determinant family protein</fullName>
    </submittedName>
</protein>
<dbReference type="Proteomes" id="UP000072421">
    <property type="component" value="Chromosome"/>
</dbReference>
<dbReference type="PANTHER" id="PTHR32309">
    <property type="entry name" value="TYROSINE-PROTEIN KINASE"/>
    <property type="match status" value="1"/>
</dbReference>
<keyword evidence="3 6" id="KW-0812">Transmembrane</keyword>
<comment type="subcellular location">
    <subcellularLocation>
        <location evidence="1">Cell membrane</location>
        <topology evidence="1">Multi-pass membrane protein</topology>
    </subcellularLocation>
</comment>
<feature type="domain" description="Polysaccharide chain length determinant N-terminal" evidence="7">
    <location>
        <begin position="20"/>
        <end position="85"/>
    </location>
</feature>
<dbReference type="AlphaFoldDB" id="A0A127P9C3"/>
<keyword evidence="5 6" id="KW-0472">Membrane</keyword>
<name>A0A127P9C3_9BURK</name>